<evidence type="ECO:0000313" key="1">
    <source>
        <dbReference type="EMBL" id="KIK58428.1"/>
    </source>
</evidence>
<organism evidence="1 2">
    <name type="scientific">Collybiopsis luxurians FD-317 M1</name>
    <dbReference type="NCBI Taxonomy" id="944289"/>
    <lineage>
        <taxon>Eukaryota</taxon>
        <taxon>Fungi</taxon>
        <taxon>Dikarya</taxon>
        <taxon>Basidiomycota</taxon>
        <taxon>Agaricomycotina</taxon>
        <taxon>Agaricomycetes</taxon>
        <taxon>Agaricomycetidae</taxon>
        <taxon>Agaricales</taxon>
        <taxon>Marasmiineae</taxon>
        <taxon>Omphalotaceae</taxon>
        <taxon>Collybiopsis</taxon>
        <taxon>Collybiopsis luxurians</taxon>
    </lineage>
</organism>
<evidence type="ECO:0000313" key="2">
    <source>
        <dbReference type="Proteomes" id="UP000053593"/>
    </source>
</evidence>
<proteinExistence type="predicted"/>
<sequence length="231" mass="26545">MHFNDNVDFEPFEGMDQTMCLIDSDHNPLPPRLWISKLLFPILATSPKEDQYKNFEKQSELRRIIPSFKEALQVWNQASNSSKIELLKYVWNTYGPDFCLGKKVAYIGEQALINHDALIDKELYLLGYTELLKVVGNPDSSASLSHKLVFSYSMNQEPTVLRHHLHPGMLMRFIMETTTARCLEDCQLLFNFFQHSPSMAPSLGHLFKIMSIQKLAGDFDSMLMLLEGLPN</sequence>
<reference evidence="1 2" key="1">
    <citation type="submission" date="2014-04" db="EMBL/GenBank/DDBJ databases">
        <title>Evolutionary Origins and Diversification of the Mycorrhizal Mutualists.</title>
        <authorList>
            <consortium name="DOE Joint Genome Institute"/>
            <consortium name="Mycorrhizal Genomics Consortium"/>
            <person name="Kohler A."/>
            <person name="Kuo A."/>
            <person name="Nagy L.G."/>
            <person name="Floudas D."/>
            <person name="Copeland A."/>
            <person name="Barry K.W."/>
            <person name="Cichocki N."/>
            <person name="Veneault-Fourrey C."/>
            <person name="LaButti K."/>
            <person name="Lindquist E.A."/>
            <person name="Lipzen A."/>
            <person name="Lundell T."/>
            <person name="Morin E."/>
            <person name="Murat C."/>
            <person name="Riley R."/>
            <person name="Ohm R."/>
            <person name="Sun H."/>
            <person name="Tunlid A."/>
            <person name="Henrissat B."/>
            <person name="Grigoriev I.V."/>
            <person name="Hibbett D.S."/>
            <person name="Martin F."/>
        </authorList>
    </citation>
    <scope>NUCLEOTIDE SEQUENCE [LARGE SCALE GENOMIC DNA]</scope>
    <source>
        <strain evidence="1 2">FD-317 M1</strain>
    </source>
</reference>
<protein>
    <submittedName>
        <fullName evidence="1">Uncharacterized protein</fullName>
    </submittedName>
</protein>
<name>A0A0D0CRZ4_9AGAR</name>
<dbReference type="Proteomes" id="UP000053593">
    <property type="component" value="Unassembled WGS sequence"/>
</dbReference>
<dbReference type="EMBL" id="KN834785">
    <property type="protein sequence ID" value="KIK58428.1"/>
    <property type="molecule type" value="Genomic_DNA"/>
</dbReference>
<gene>
    <name evidence="1" type="ORF">GYMLUDRAFT_60714</name>
</gene>
<keyword evidence="2" id="KW-1185">Reference proteome</keyword>
<dbReference type="AlphaFoldDB" id="A0A0D0CRZ4"/>
<accession>A0A0D0CRZ4</accession>
<dbReference type="HOGENOM" id="CLU_1199941_0_0_1"/>